<dbReference type="InterPro" id="IPR001969">
    <property type="entry name" value="Aspartic_peptidase_AS"/>
</dbReference>
<evidence type="ECO:0000256" key="11">
    <source>
        <dbReference type="SAM" id="MobiDB-lite"/>
    </source>
</evidence>
<evidence type="ECO:0000256" key="7">
    <source>
        <dbReference type="ARBA" id="ARBA00023157"/>
    </source>
</evidence>
<gene>
    <name evidence="14" type="ORF">INT44_000150</name>
</gene>
<evidence type="ECO:0000256" key="8">
    <source>
        <dbReference type="PIRSR" id="PIRSR601461-1"/>
    </source>
</evidence>
<evidence type="ECO:0000313" key="14">
    <source>
        <dbReference type="EMBL" id="KAG2174036.1"/>
    </source>
</evidence>
<organism evidence="14 15">
    <name type="scientific">Umbelopsis vinacea</name>
    <dbReference type="NCBI Taxonomy" id="44442"/>
    <lineage>
        <taxon>Eukaryota</taxon>
        <taxon>Fungi</taxon>
        <taxon>Fungi incertae sedis</taxon>
        <taxon>Mucoromycota</taxon>
        <taxon>Mucoromycotina</taxon>
        <taxon>Umbelopsidomycetes</taxon>
        <taxon>Umbelopsidales</taxon>
        <taxon>Umbelopsidaceae</taxon>
        <taxon>Umbelopsis</taxon>
    </lineage>
</organism>
<protein>
    <recommendedName>
        <fullName evidence="13">Peptidase A1 domain-containing protein</fullName>
    </recommendedName>
</protein>
<dbReference type="GO" id="GO:0004190">
    <property type="term" value="F:aspartic-type endopeptidase activity"/>
    <property type="evidence" value="ECO:0007669"/>
    <property type="project" value="UniProtKB-KW"/>
</dbReference>
<evidence type="ECO:0000256" key="5">
    <source>
        <dbReference type="ARBA" id="ARBA00022801"/>
    </source>
</evidence>
<proteinExistence type="inferred from homology"/>
<evidence type="ECO:0000256" key="1">
    <source>
        <dbReference type="ARBA" id="ARBA00007447"/>
    </source>
</evidence>
<keyword evidence="3 12" id="KW-0732">Signal</keyword>
<evidence type="ECO:0000313" key="15">
    <source>
        <dbReference type="Proteomes" id="UP000612746"/>
    </source>
</evidence>
<dbReference type="GO" id="GO:0006508">
    <property type="term" value="P:proteolysis"/>
    <property type="evidence" value="ECO:0007669"/>
    <property type="project" value="UniProtKB-KW"/>
</dbReference>
<dbReference type="PANTHER" id="PTHR47966:SF47">
    <property type="entry name" value="ENDOPEPTIDASE, PUTATIVE (AFU_ORTHOLOGUE AFUA_3G01220)-RELATED"/>
    <property type="match status" value="1"/>
</dbReference>
<evidence type="ECO:0000256" key="2">
    <source>
        <dbReference type="ARBA" id="ARBA00022670"/>
    </source>
</evidence>
<sequence length="472" mass="49432">MTMILWAIILSASFSAVAAVDPIHLPLRYTQRSSKSISRRALSNSVPIYNAVMQGGYAIDLSIGTPGQNFSVILDTGSTELWVPGPSCPKTECFSTLFNPQASTTFVATTDPISLVYGVGSDNGTYGRDTVTLGGYQVQNQTFGVISSAANNSSPVVGEPYLNGLLGLAFPSLTYAYKTRKAEYDPFVFALWKQNQIPQPIFSIYLGAKTAAGESGQVTFGGIDTTKFSGNLQWLQVQMETYPNTAANYYHWNIRLVGLAATLNGKQSSNLLGATSQIVALDTGTTLSYMSQQVVVNMLKVIAPNAIYVQGIYVVDCTLATATGTVDFAFGNTTDSTNAVLLSAPISSLVLPADTNSISTAQTCVWGIVPIDIKELGTYLLGDTFLQSVYVVHDFENHVVGMASASWTNLTSSSNVAAASASAASGSAAGSSASTTSKGGSNNGGSPISSGSAALHPMTGFALVGCLCFLLL</sequence>
<dbReference type="PROSITE" id="PS51767">
    <property type="entry name" value="PEPTIDASE_A1"/>
    <property type="match status" value="1"/>
</dbReference>
<reference evidence="14" key="1">
    <citation type="submission" date="2020-12" db="EMBL/GenBank/DDBJ databases">
        <title>Metabolic potential, ecology and presence of endohyphal bacteria is reflected in genomic diversity of Mucoromycotina.</title>
        <authorList>
            <person name="Muszewska A."/>
            <person name="Okrasinska A."/>
            <person name="Steczkiewicz K."/>
            <person name="Drgas O."/>
            <person name="Orlowska M."/>
            <person name="Perlinska-Lenart U."/>
            <person name="Aleksandrzak-Piekarczyk T."/>
            <person name="Szatraj K."/>
            <person name="Zielenkiewicz U."/>
            <person name="Pilsyk S."/>
            <person name="Malc E."/>
            <person name="Mieczkowski P."/>
            <person name="Kruszewska J.S."/>
            <person name="Biernat P."/>
            <person name="Pawlowska J."/>
        </authorList>
    </citation>
    <scope>NUCLEOTIDE SEQUENCE</scope>
    <source>
        <strain evidence="14">WA0000051536</strain>
    </source>
</reference>
<feature type="domain" description="Peptidase A1" evidence="13">
    <location>
        <begin position="57"/>
        <end position="403"/>
    </location>
</feature>
<keyword evidence="6" id="KW-0865">Zymogen</keyword>
<evidence type="ECO:0000256" key="10">
    <source>
        <dbReference type="RuleBase" id="RU000454"/>
    </source>
</evidence>
<keyword evidence="5 10" id="KW-0378">Hydrolase</keyword>
<dbReference type="OrthoDB" id="771136at2759"/>
<dbReference type="PROSITE" id="PS00141">
    <property type="entry name" value="ASP_PROTEASE"/>
    <property type="match status" value="1"/>
</dbReference>
<keyword evidence="7 9" id="KW-1015">Disulfide bond</keyword>
<feature type="disulfide bond" evidence="9">
    <location>
        <begin position="317"/>
        <end position="364"/>
    </location>
</feature>
<keyword evidence="15" id="KW-1185">Reference proteome</keyword>
<dbReference type="InterPro" id="IPR033121">
    <property type="entry name" value="PEPTIDASE_A1"/>
</dbReference>
<dbReference type="InterPro" id="IPR001461">
    <property type="entry name" value="Aspartic_peptidase_A1"/>
</dbReference>
<keyword evidence="4 10" id="KW-0064">Aspartyl protease</keyword>
<evidence type="ECO:0000256" key="12">
    <source>
        <dbReference type="SAM" id="SignalP"/>
    </source>
</evidence>
<comment type="similarity">
    <text evidence="1 10">Belongs to the peptidase A1 family.</text>
</comment>
<dbReference type="FunFam" id="2.40.70.10:FF:000008">
    <property type="entry name" value="Cathepsin D"/>
    <property type="match status" value="1"/>
</dbReference>
<dbReference type="AlphaFoldDB" id="A0A8H7U7G3"/>
<dbReference type="CDD" id="cd05471">
    <property type="entry name" value="pepsin_like"/>
    <property type="match status" value="1"/>
</dbReference>
<dbReference type="Proteomes" id="UP000612746">
    <property type="component" value="Unassembled WGS sequence"/>
</dbReference>
<dbReference type="PANTHER" id="PTHR47966">
    <property type="entry name" value="BETA-SITE APP-CLEAVING ENZYME, ISOFORM A-RELATED"/>
    <property type="match status" value="1"/>
</dbReference>
<keyword evidence="2 10" id="KW-0645">Protease</keyword>
<evidence type="ECO:0000259" key="13">
    <source>
        <dbReference type="PROSITE" id="PS51767"/>
    </source>
</evidence>
<feature type="signal peptide" evidence="12">
    <location>
        <begin position="1"/>
        <end position="19"/>
    </location>
</feature>
<feature type="chain" id="PRO_5034378840" description="Peptidase A1 domain-containing protein" evidence="12">
    <location>
        <begin position="20"/>
        <end position="472"/>
    </location>
</feature>
<dbReference type="Pfam" id="PF00026">
    <property type="entry name" value="Asp"/>
    <property type="match status" value="1"/>
</dbReference>
<accession>A0A8H7U7G3</accession>
<comment type="caution">
    <text evidence="14">The sequence shown here is derived from an EMBL/GenBank/DDBJ whole genome shotgun (WGS) entry which is preliminary data.</text>
</comment>
<dbReference type="InterPro" id="IPR034164">
    <property type="entry name" value="Pepsin-like_dom"/>
</dbReference>
<feature type="active site" evidence="8">
    <location>
        <position position="282"/>
    </location>
</feature>
<evidence type="ECO:0000256" key="6">
    <source>
        <dbReference type="ARBA" id="ARBA00023145"/>
    </source>
</evidence>
<dbReference type="GO" id="GO:0000324">
    <property type="term" value="C:fungal-type vacuole"/>
    <property type="evidence" value="ECO:0007669"/>
    <property type="project" value="TreeGrafter"/>
</dbReference>
<dbReference type="PRINTS" id="PR00792">
    <property type="entry name" value="PEPSIN"/>
</dbReference>
<dbReference type="EMBL" id="JAEPRA010000017">
    <property type="protein sequence ID" value="KAG2174036.1"/>
    <property type="molecule type" value="Genomic_DNA"/>
</dbReference>
<evidence type="ECO:0000256" key="3">
    <source>
        <dbReference type="ARBA" id="ARBA00022729"/>
    </source>
</evidence>
<evidence type="ECO:0000256" key="4">
    <source>
        <dbReference type="ARBA" id="ARBA00022750"/>
    </source>
</evidence>
<dbReference type="InterPro" id="IPR021109">
    <property type="entry name" value="Peptidase_aspartic_dom_sf"/>
</dbReference>
<evidence type="ECO:0000256" key="9">
    <source>
        <dbReference type="PIRSR" id="PIRSR601461-2"/>
    </source>
</evidence>
<feature type="active site" evidence="8">
    <location>
        <position position="75"/>
    </location>
</feature>
<name>A0A8H7U7G3_9FUNG</name>
<dbReference type="SUPFAM" id="SSF50630">
    <property type="entry name" value="Acid proteases"/>
    <property type="match status" value="1"/>
</dbReference>
<dbReference type="Gene3D" id="2.40.70.10">
    <property type="entry name" value="Acid Proteases"/>
    <property type="match status" value="2"/>
</dbReference>
<feature type="region of interest" description="Disordered" evidence="11">
    <location>
        <begin position="426"/>
        <end position="446"/>
    </location>
</feature>